<organism evidence="2 3">
    <name type="scientific">Candidatus Mediterraneibacter faecavium</name>
    <dbReference type="NCBI Taxonomy" id="2838668"/>
    <lineage>
        <taxon>Bacteria</taxon>
        <taxon>Bacillati</taxon>
        <taxon>Bacillota</taxon>
        <taxon>Clostridia</taxon>
        <taxon>Lachnospirales</taxon>
        <taxon>Lachnospiraceae</taxon>
        <taxon>Mediterraneibacter</taxon>
    </lineage>
</organism>
<evidence type="ECO:0000256" key="1">
    <source>
        <dbReference type="ARBA" id="ARBA00022679"/>
    </source>
</evidence>
<protein>
    <submittedName>
        <fullName evidence="2">Glycosyltransferase</fullName>
    </submittedName>
</protein>
<accession>A0A9D2Q8H0</accession>
<dbReference type="GO" id="GO:0051999">
    <property type="term" value="P:mannosyl-inositol phosphorylceramide biosynthetic process"/>
    <property type="evidence" value="ECO:0007669"/>
    <property type="project" value="TreeGrafter"/>
</dbReference>
<dbReference type="PANTHER" id="PTHR32385">
    <property type="entry name" value="MANNOSYL PHOSPHORYLINOSITOL CERAMIDE SYNTHASE"/>
    <property type="match status" value="1"/>
</dbReference>
<dbReference type="GO" id="GO:0000030">
    <property type="term" value="F:mannosyltransferase activity"/>
    <property type="evidence" value="ECO:0007669"/>
    <property type="project" value="TreeGrafter"/>
</dbReference>
<comment type="caution">
    <text evidence="2">The sequence shown here is derived from an EMBL/GenBank/DDBJ whole genome shotgun (WGS) entry which is preliminary data.</text>
</comment>
<dbReference type="InterPro" id="IPR051706">
    <property type="entry name" value="Glycosyltransferase_domain"/>
</dbReference>
<proteinExistence type="predicted"/>
<dbReference type="Proteomes" id="UP000823902">
    <property type="component" value="Unassembled WGS sequence"/>
</dbReference>
<dbReference type="InterPro" id="IPR007577">
    <property type="entry name" value="GlycoTrfase_DXD_sugar-bd_CS"/>
</dbReference>
<reference evidence="2" key="1">
    <citation type="journal article" date="2021" name="PeerJ">
        <title>Extensive microbial diversity within the chicken gut microbiome revealed by metagenomics and culture.</title>
        <authorList>
            <person name="Gilroy R."/>
            <person name="Ravi A."/>
            <person name="Getino M."/>
            <person name="Pursley I."/>
            <person name="Horton D.L."/>
            <person name="Alikhan N.F."/>
            <person name="Baker D."/>
            <person name="Gharbi K."/>
            <person name="Hall N."/>
            <person name="Watson M."/>
            <person name="Adriaenssens E.M."/>
            <person name="Foster-Nyarko E."/>
            <person name="Jarju S."/>
            <person name="Secka A."/>
            <person name="Antonio M."/>
            <person name="Oren A."/>
            <person name="Chaudhuri R.R."/>
            <person name="La Ragione R."/>
            <person name="Hildebrand F."/>
            <person name="Pallen M.J."/>
        </authorList>
    </citation>
    <scope>NUCLEOTIDE SEQUENCE</scope>
    <source>
        <strain evidence="2">CHK196-7946</strain>
    </source>
</reference>
<dbReference type="PANTHER" id="PTHR32385:SF15">
    <property type="entry name" value="INOSITOL PHOSPHOCERAMIDE MANNOSYLTRANSFERASE 1"/>
    <property type="match status" value="1"/>
</dbReference>
<dbReference type="AlphaFoldDB" id="A0A9D2Q8H0"/>
<dbReference type="SUPFAM" id="SSF53448">
    <property type="entry name" value="Nucleotide-diphospho-sugar transferases"/>
    <property type="match status" value="1"/>
</dbReference>
<dbReference type="Gene3D" id="3.90.550.20">
    <property type="match status" value="1"/>
</dbReference>
<sequence length="239" mass="28059">MIPKKVHYIWLGRGQKSNLSHICINSWKEKLSEFEICEWNEDNLDLDAIASENRFFAECRKRKLWAYMTDYIRLLVLYREGGIYLDTDVQVLKSFDPLLEHSCFFGKEAKEYIGTGMIACEPGNSVIKKVLDFYQDDIWESPLFTIPSIITHILNNTDLADTVAVYPMEYFAPYDPWKPYDENCITKNTYCVHWFQANWIDNPGLRRFLSVKHIKNPVVKSAKIVKSEIGAIFRRLKLR</sequence>
<keyword evidence="1" id="KW-0808">Transferase</keyword>
<dbReference type="Pfam" id="PF04488">
    <property type="entry name" value="Gly_transf_sug"/>
    <property type="match status" value="1"/>
</dbReference>
<dbReference type="GO" id="GO:0016020">
    <property type="term" value="C:membrane"/>
    <property type="evidence" value="ECO:0007669"/>
    <property type="project" value="GOC"/>
</dbReference>
<evidence type="ECO:0000313" key="2">
    <source>
        <dbReference type="EMBL" id="HJC74842.1"/>
    </source>
</evidence>
<evidence type="ECO:0000313" key="3">
    <source>
        <dbReference type="Proteomes" id="UP000823902"/>
    </source>
</evidence>
<dbReference type="InterPro" id="IPR029044">
    <property type="entry name" value="Nucleotide-diphossugar_trans"/>
</dbReference>
<name>A0A9D2Q8H0_9FIRM</name>
<dbReference type="EMBL" id="DWVY01000042">
    <property type="protein sequence ID" value="HJC74842.1"/>
    <property type="molecule type" value="Genomic_DNA"/>
</dbReference>
<gene>
    <name evidence="2" type="ORF">H9697_07855</name>
</gene>
<reference evidence="2" key="2">
    <citation type="submission" date="2021-04" db="EMBL/GenBank/DDBJ databases">
        <authorList>
            <person name="Gilroy R."/>
        </authorList>
    </citation>
    <scope>NUCLEOTIDE SEQUENCE</scope>
    <source>
        <strain evidence="2">CHK196-7946</strain>
    </source>
</reference>